<feature type="transmembrane region" description="Helical" evidence="2">
    <location>
        <begin position="238"/>
        <end position="257"/>
    </location>
</feature>
<gene>
    <name evidence="4" type="ORF">GCM10009737_16720</name>
</gene>
<feature type="transmembrane region" description="Helical" evidence="2">
    <location>
        <begin position="183"/>
        <end position="200"/>
    </location>
</feature>
<feature type="compositionally biased region" description="Basic and acidic residues" evidence="1">
    <location>
        <begin position="266"/>
        <end position="288"/>
    </location>
</feature>
<feature type="region of interest" description="Disordered" evidence="1">
    <location>
        <begin position="265"/>
        <end position="288"/>
    </location>
</feature>
<accession>A0ABN2PA97</accession>
<feature type="transmembrane region" description="Helical" evidence="2">
    <location>
        <begin position="131"/>
        <end position="149"/>
    </location>
</feature>
<evidence type="ECO:0000256" key="2">
    <source>
        <dbReference type="SAM" id="Phobius"/>
    </source>
</evidence>
<dbReference type="EMBL" id="BAAAMY010000004">
    <property type="protein sequence ID" value="GAA1915933.1"/>
    <property type="molecule type" value="Genomic_DNA"/>
</dbReference>
<keyword evidence="2" id="KW-0472">Membrane</keyword>
<organism evidence="4 5">
    <name type="scientific">Nocardioides lentus</name>
    <dbReference type="NCBI Taxonomy" id="338077"/>
    <lineage>
        <taxon>Bacteria</taxon>
        <taxon>Bacillati</taxon>
        <taxon>Actinomycetota</taxon>
        <taxon>Actinomycetes</taxon>
        <taxon>Propionibacteriales</taxon>
        <taxon>Nocardioidaceae</taxon>
        <taxon>Nocardioides</taxon>
    </lineage>
</organism>
<proteinExistence type="predicted"/>
<keyword evidence="2" id="KW-0812">Transmembrane</keyword>
<evidence type="ECO:0000256" key="1">
    <source>
        <dbReference type="SAM" id="MobiDB-lite"/>
    </source>
</evidence>
<dbReference type="InterPro" id="IPR006976">
    <property type="entry name" value="VanZ-like"/>
</dbReference>
<comment type="caution">
    <text evidence="4">The sequence shown here is derived from an EMBL/GenBank/DDBJ whole genome shotgun (WGS) entry which is preliminary data.</text>
</comment>
<evidence type="ECO:0000313" key="5">
    <source>
        <dbReference type="Proteomes" id="UP001501612"/>
    </source>
</evidence>
<evidence type="ECO:0000259" key="3">
    <source>
        <dbReference type="Pfam" id="PF04892"/>
    </source>
</evidence>
<feature type="domain" description="VanZ-like" evidence="3">
    <location>
        <begin position="137"/>
        <end position="255"/>
    </location>
</feature>
<name>A0ABN2PA97_9ACTN</name>
<feature type="transmembrane region" description="Helical" evidence="2">
    <location>
        <begin position="209"/>
        <end position="226"/>
    </location>
</feature>
<evidence type="ECO:0000313" key="4">
    <source>
        <dbReference type="EMBL" id="GAA1915933.1"/>
    </source>
</evidence>
<reference evidence="5" key="1">
    <citation type="journal article" date="2019" name="Int. J. Syst. Evol. Microbiol.">
        <title>The Global Catalogue of Microorganisms (GCM) 10K type strain sequencing project: providing services to taxonomists for standard genome sequencing and annotation.</title>
        <authorList>
            <consortium name="The Broad Institute Genomics Platform"/>
            <consortium name="The Broad Institute Genome Sequencing Center for Infectious Disease"/>
            <person name="Wu L."/>
            <person name="Ma J."/>
        </authorList>
    </citation>
    <scope>NUCLEOTIDE SEQUENCE [LARGE SCALE GENOMIC DNA]</scope>
    <source>
        <strain evidence="5">JCM 14046</strain>
    </source>
</reference>
<keyword evidence="5" id="KW-1185">Reference proteome</keyword>
<sequence>MAADVAVDVAAPAALEAVVAPYAPATVAGPLATTTRAMRPRAARRGHDDRCAGEGRGWWRSGTRVSSSLGAHGVSRLRLGVHPQLRNRKGDLTSDLAPISGFAGAGPAPAGPPYLPAYARRVTPPPRARRPLLGLLVAYALVLAVVLLFPRGEMPTTANAFITTLVQRFGADPTLVTPERMEVVLNVLIMVPLALLGRLLRPGYSWRDWTAVGFVLAASVELFQGLFLPERSASALDIVANTTGVGLGAIVGSLLRIPIRRREARRRSETPGRHDDGVRSDLGGRSRR</sequence>
<protein>
    <recommendedName>
        <fullName evidence="3">VanZ-like domain-containing protein</fullName>
    </recommendedName>
</protein>
<dbReference type="Proteomes" id="UP001501612">
    <property type="component" value="Unassembled WGS sequence"/>
</dbReference>
<keyword evidence="2" id="KW-1133">Transmembrane helix</keyword>
<dbReference type="Pfam" id="PF04892">
    <property type="entry name" value="VanZ"/>
    <property type="match status" value="1"/>
</dbReference>